<accession>A0A242CDX9</accession>
<evidence type="ECO:0000256" key="1">
    <source>
        <dbReference type="SAM" id="Phobius"/>
    </source>
</evidence>
<protein>
    <recommendedName>
        <fullName evidence="5">Gram-positive cocci surface proteins LPxTG domain-containing protein</fullName>
    </recommendedName>
</protein>
<dbReference type="NCBIfam" id="TIGR01167">
    <property type="entry name" value="LPXTG_anchor"/>
    <property type="match status" value="1"/>
</dbReference>
<proteinExistence type="predicted"/>
<feature type="transmembrane region" description="Helical" evidence="1">
    <location>
        <begin position="77"/>
        <end position="96"/>
    </location>
</feature>
<keyword evidence="1" id="KW-1133">Transmembrane helix</keyword>
<dbReference type="EMBL" id="NGLE02000001">
    <property type="protein sequence ID" value="MEI5993968.1"/>
    <property type="molecule type" value="Genomic_DNA"/>
</dbReference>
<keyword evidence="1" id="KW-0812">Transmembrane</keyword>
<evidence type="ECO:0008006" key="5">
    <source>
        <dbReference type="Google" id="ProtNLM"/>
    </source>
</evidence>
<reference evidence="3" key="1">
    <citation type="submission" date="2017-05" db="EMBL/GenBank/DDBJ databases">
        <title>The Genome Sequence of Enterococcus sp. 4G2_DIV0659.</title>
        <authorList>
            <consortium name="The Broad Institute Genomics Platform"/>
            <consortium name="The Broad Institute Genomic Center for Infectious Diseases"/>
            <person name="Earl A."/>
            <person name="Manson A."/>
            <person name="Schwartman J."/>
            <person name="Gilmore M."/>
            <person name="Abouelleil A."/>
            <person name="Cao P."/>
            <person name="Chapman S."/>
            <person name="Cusick C."/>
            <person name="Shea T."/>
            <person name="Young S."/>
            <person name="Neafsey D."/>
            <person name="Nusbaum C."/>
            <person name="Birren B."/>
        </authorList>
    </citation>
    <scope>NUCLEOTIDE SEQUENCE [LARGE SCALE GENOMIC DNA]</scope>
    <source>
        <strain evidence="3">4G2_DIV0659</strain>
    </source>
</reference>
<organism evidence="3">
    <name type="scientific">Candidatus Enterococcus mansonii</name>
    <dbReference type="NCBI Taxonomy" id="1834181"/>
    <lineage>
        <taxon>Bacteria</taxon>
        <taxon>Bacillati</taxon>
        <taxon>Bacillota</taxon>
        <taxon>Bacilli</taxon>
        <taxon>Lactobacillales</taxon>
        <taxon>Enterococcaceae</taxon>
        <taxon>Enterococcus</taxon>
    </lineage>
</organism>
<dbReference type="Proteomes" id="UP000195139">
    <property type="component" value="Unassembled WGS sequence"/>
</dbReference>
<dbReference type="AlphaFoldDB" id="A0A242CDX9"/>
<dbReference type="RefSeq" id="WP_086330395.1">
    <property type="nucleotide sequence ID" value="NZ_NGLE02000001.1"/>
</dbReference>
<dbReference type="EMBL" id="NGLE01000002">
    <property type="protein sequence ID" value="OTO08445.1"/>
    <property type="molecule type" value="Genomic_DNA"/>
</dbReference>
<keyword evidence="1" id="KW-0472">Membrane</keyword>
<dbReference type="OrthoDB" id="2194939at2"/>
<evidence type="ECO:0000313" key="4">
    <source>
        <dbReference type="Proteomes" id="UP000195139"/>
    </source>
</evidence>
<evidence type="ECO:0000313" key="3">
    <source>
        <dbReference type="EMBL" id="OTO08445.1"/>
    </source>
</evidence>
<gene>
    <name evidence="3" type="ORF">A5880_001445</name>
    <name evidence="2" type="ORF">A5880_001526</name>
</gene>
<evidence type="ECO:0000313" key="2">
    <source>
        <dbReference type="EMBL" id="MEI5993968.1"/>
    </source>
</evidence>
<reference evidence="2 4" key="2">
    <citation type="submission" date="2018-07" db="EMBL/GenBank/DDBJ databases">
        <title>The Genome Sequence of Enterococcus sp. DIV0659b.</title>
        <authorList>
            <consortium name="The Broad Institute Genomics Platform"/>
            <consortium name="The Broad Institute Genomic Center for Infectious Diseases"/>
            <person name="Earl A."/>
            <person name="Manson A."/>
            <person name="Schwartman J."/>
            <person name="Gilmore M."/>
            <person name="Abouelleil A."/>
            <person name="Cao P."/>
            <person name="Chapman S."/>
            <person name="Cusick C."/>
            <person name="Shea T."/>
            <person name="Young S."/>
            <person name="Neafsey D."/>
            <person name="Nusbaum C."/>
            <person name="Birren B."/>
        </authorList>
    </citation>
    <scope>NUCLEOTIDE SEQUENCE [LARGE SCALE GENOMIC DNA]</scope>
    <source>
        <strain evidence="2 4">4G2_DIV0659</strain>
    </source>
</reference>
<sequence length="107" mass="11922">MKQKLSIFLFLLLLVGLLFNKSMISYGAEMASNVGLTFTDDVSIKEDTKFTGNGDVSIKKQTSKSANRKLPATGETIVFFFLCLGLLVLLIWATIISKKYKGAKHKW</sequence>
<keyword evidence="4" id="KW-1185">Reference proteome</keyword>
<dbReference type="STRING" id="1834181.A5880_001445"/>
<comment type="caution">
    <text evidence="3">The sequence shown here is derived from an EMBL/GenBank/DDBJ whole genome shotgun (WGS) entry which is preliminary data.</text>
</comment>
<name>A0A242CDX9_9ENTE</name>